<dbReference type="InterPro" id="IPR052354">
    <property type="entry name" value="Cell_Wall_Dynamics_Protein"/>
</dbReference>
<organism evidence="1">
    <name type="scientific">uncultured Thiotrichaceae bacterium</name>
    <dbReference type="NCBI Taxonomy" id="298394"/>
    <lineage>
        <taxon>Bacteria</taxon>
        <taxon>Pseudomonadati</taxon>
        <taxon>Pseudomonadota</taxon>
        <taxon>Gammaproteobacteria</taxon>
        <taxon>Thiotrichales</taxon>
        <taxon>Thiotrichaceae</taxon>
        <taxon>environmental samples</taxon>
    </lineage>
</organism>
<dbReference type="InterPro" id="IPR023346">
    <property type="entry name" value="Lysozyme-like_dom_sf"/>
</dbReference>
<dbReference type="EMBL" id="CACVAY010000086">
    <property type="protein sequence ID" value="CAA6818702.1"/>
    <property type="molecule type" value="Genomic_DNA"/>
</dbReference>
<accession>A0A6S6TCZ0</accession>
<protein>
    <recommendedName>
        <fullName evidence="2">Chitinase</fullName>
    </recommendedName>
</protein>
<dbReference type="SUPFAM" id="SSF53955">
    <property type="entry name" value="Lysozyme-like"/>
    <property type="match status" value="1"/>
</dbReference>
<name>A0A6S6TCZ0_9GAMM</name>
<dbReference type="PANTHER" id="PTHR34408">
    <property type="entry name" value="FAMILY PROTEIN, PUTATIVE-RELATED"/>
    <property type="match status" value="1"/>
</dbReference>
<gene>
    <name evidence="1" type="ORF">HELGO_WM17493</name>
</gene>
<dbReference type="PANTHER" id="PTHR34408:SF1">
    <property type="entry name" value="GLYCOSYL HYDROLASE FAMILY 19 DOMAIN-CONTAINING PROTEIN HI_1415"/>
    <property type="match status" value="1"/>
</dbReference>
<evidence type="ECO:0000313" key="1">
    <source>
        <dbReference type="EMBL" id="CAA6818702.1"/>
    </source>
</evidence>
<sequence length="1324" mass="147843">MQFHYPLSNAAGKAVLDDELFFEALAQELRGFFPLDVHLNWHGNLQHTSLSDGKLSLEHAVHCIADGEVIAYRFANQYKQNTVKNKSYVYSDGFCLIKHFHETPRGNNIVFYSVYENLLPLGAYDALALPTYPITRQGYIVGEKALDSEPFAGDVLGIRLRDKAAGDVIGLLPRGSRLDVLASSSAWQKLSEVDPSQIIARPGWVWTPDLDQVNSTEYRVSNRARDRENFAGRTLGLRMRYVARGKVTALLPQGTRVRVGARQGSWGKITQIISGVPILTGAWLFAPELNTARQLQGNTYYKVGDAANDKEPQFLGTNTSGLRYRLSPNGEVFGLLPKGASLLLDQIQGDWAKVLMMTQQEPEYFKGWVWFPELEAGALEAEALETKLYTVGDKAQDSPDFAGGEKGLNFRTAPAEIGFGLFKKGTQLALAENDGKWAKVLRHKGPNPIYDSGWVYVPELEKQSNGNYRVGAAAGDVEAGFAPNKVGIRIRHLPSREVLGLIPREAIIALHSHAGRWARVKQMVSGEALYRPAWVWVGELDAPQAPQEEGRKFKVRSSANDSPDFAAGVRGLNMRTEPAGDIMGLMPKTATFFIGQIRDSWAEVSSVLEGEALYQNGWVWVPELDALGGNKYRVGTKATDREEGFAAGQIGIRMREIVAREVIGLLPRGSIIELHSHTNRWAKIRSLQEGIPSYRRLWVWLPDIQEIRTTQSPVYHVGKKANDLAPSFAGSAVGLRLRTKPHGGIMGLIPKGSTVKITQRDNNWAQVEQVTGHEVFYASGWVYKKELDQTTATTNPHELIITRKAIKAGDIVGYAAKHESLIDQQEKQINLSVFSADHIPTFLSNPMNDVGGVEQAFVDRETVIHTVQNGNQFLPSSERLIEMVIFDQDQVPKIDDAQGKTWYLITGVTGGSGNIVGWVSGDAVQTQTSLRWPGFKTFSVGSERTAENWRDHDDLARLLKHLNLPLGTQPSAEQIRGLWQQPAVATALSQLIMRKQVPWAAPVDLEAEIDVQVDEVLEHSPIIADAEAIGQIQGMQRDRLADKQWWEILQANNQQFPQLDQAYFFHPLAFIRHLSLVPDGQINTPEGLITLSMLQTAHKGSSIYYRELLPYMNEYAGKYRVSSKIRIAHFLSQIGHESGFQVRNESLKYTVSRMRTIFGNGGRRTKLWTKPGYYAYFYNGGRVVGNDVHLGDYVYSNRLGNGSESSGDGFRYRGKGMIQLTGKTNYRQYTTIHNRLSPNDRQDFVANPELVVENNRYGVESAFVWWEQNGMNALTDRVNPDRASRAVVNAHIKTVTKRVNGGTNGLTDRINKFWKVWTLLKNQS</sequence>
<proteinExistence type="predicted"/>
<reference evidence="1" key="1">
    <citation type="submission" date="2020-01" db="EMBL/GenBank/DDBJ databases">
        <authorList>
            <person name="Meier V. D."/>
            <person name="Meier V D."/>
        </authorList>
    </citation>
    <scope>NUCLEOTIDE SEQUENCE</scope>
    <source>
        <strain evidence="1">HLG_WM_MAG_07</strain>
    </source>
</reference>
<dbReference type="Gene3D" id="1.10.530.10">
    <property type="match status" value="1"/>
</dbReference>
<evidence type="ECO:0008006" key="2">
    <source>
        <dbReference type="Google" id="ProtNLM"/>
    </source>
</evidence>
<dbReference type="Gene3D" id="2.30.30.40">
    <property type="entry name" value="SH3 Domains"/>
    <property type="match status" value="1"/>
</dbReference>